<dbReference type="OrthoDB" id="10337678at2759"/>
<protein>
    <submittedName>
        <fullName evidence="1">Uncharacterized protein</fullName>
    </submittedName>
</protein>
<name>A0A511KNK7_RHOTO</name>
<proteinExistence type="predicted"/>
<organism evidence="1 2">
    <name type="scientific">Rhodotorula toruloides</name>
    <name type="common">Yeast</name>
    <name type="synonym">Rhodosporidium toruloides</name>
    <dbReference type="NCBI Taxonomy" id="5286"/>
    <lineage>
        <taxon>Eukaryota</taxon>
        <taxon>Fungi</taxon>
        <taxon>Dikarya</taxon>
        <taxon>Basidiomycota</taxon>
        <taxon>Pucciniomycotina</taxon>
        <taxon>Microbotryomycetes</taxon>
        <taxon>Sporidiobolales</taxon>
        <taxon>Sporidiobolaceae</taxon>
        <taxon>Rhodotorula</taxon>
    </lineage>
</organism>
<dbReference type="EMBL" id="BJWK01000018">
    <property type="protein sequence ID" value="GEM11963.1"/>
    <property type="molecule type" value="Genomic_DNA"/>
</dbReference>
<evidence type="ECO:0000313" key="1">
    <source>
        <dbReference type="EMBL" id="GEM11963.1"/>
    </source>
</evidence>
<reference evidence="1 2" key="1">
    <citation type="submission" date="2019-07" db="EMBL/GenBank/DDBJ databases">
        <title>Rhodotorula toruloides NBRC10032 genome sequencing.</title>
        <authorList>
            <person name="Shida Y."/>
            <person name="Takaku H."/>
            <person name="Ogasawara W."/>
            <person name="Mori K."/>
        </authorList>
    </citation>
    <scope>NUCLEOTIDE SEQUENCE [LARGE SCALE GENOMIC DNA]</scope>
    <source>
        <strain evidence="1 2">NBRC10032</strain>
    </source>
</reference>
<comment type="caution">
    <text evidence="1">The sequence shown here is derived from an EMBL/GenBank/DDBJ whole genome shotgun (WGS) entry which is preliminary data.</text>
</comment>
<sequence>MPSTDPLLRQIQSPLERLSLHDQSGSSLTVSAGTLRSLSAESDPTFARFDANSTAFTQLEATQTLISKRTSSASSTVIFDEVDEMSEWEVVNEIARLEVKLAALRERQRCLAQVKGASGSSQEE</sequence>
<gene>
    <name evidence="1" type="ORF">Rt10032_c18g5980</name>
</gene>
<dbReference type="AlphaFoldDB" id="A0A511KNK7"/>
<accession>A0A511KNK7</accession>
<evidence type="ECO:0000313" key="2">
    <source>
        <dbReference type="Proteomes" id="UP000321518"/>
    </source>
</evidence>
<dbReference type="Proteomes" id="UP000321518">
    <property type="component" value="Unassembled WGS sequence"/>
</dbReference>